<name>A0A160TNU9_9ZZZZ</name>
<evidence type="ECO:0000313" key="1">
    <source>
        <dbReference type="EMBL" id="CUS46368.1"/>
    </source>
</evidence>
<organism evidence="1">
    <name type="scientific">hydrothermal vent metagenome</name>
    <dbReference type="NCBI Taxonomy" id="652676"/>
    <lineage>
        <taxon>unclassified sequences</taxon>
        <taxon>metagenomes</taxon>
        <taxon>ecological metagenomes</taxon>
    </lineage>
</organism>
<dbReference type="EMBL" id="CZQE01000362">
    <property type="protein sequence ID" value="CUS46368.1"/>
    <property type="molecule type" value="Genomic_DNA"/>
</dbReference>
<evidence type="ECO:0008006" key="2">
    <source>
        <dbReference type="Google" id="ProtNLM"/>
    </source>
</evidence>
<protein>
    <recommendedName>
        <fullName evidence="2">Lipoprotein</fullName>
    </recommendedName>
</protein>
<accession>A0A160TNU9</accession>
<dbReference type="PROSITE" id="PS51257">
    <property type="entry name" value="PROKAR_LIPOPROTEIN"/>
    <property type="match status" value="1"/>
</dbReference>
<sequence>MLHGRHIAGTVAASMAALLLGACTVTLMAPYDSKTEQMVSALQSSFSAERQALLYSYGTPDCVYSRQTGFYQKAHADIEDLRVHVGVFAKNAQTIEMVGLLDSSLSALEAQHKRREETRQGPEQCMSAQIMEPDFNGLAQSTGAILMLEKAKQRGVPLGGN</sequence>
<gene>
    <name evidence="1" type="ORF">MGWOODY_Smn2078</name>
</gene>
<dbReference type="AlphaFoldDB" id="A0A160TNU9"/>
<proteinExistence type="predicted"/>
<reference evidence="1" key="1">
    <citation type="submission" date="2015-10" db="EMBL/GenBank/DDBJ databases">
        <authorList>
            <person name="Gilbert D.G."/>
        </authorList>
    </citation>
    <scope>NUCLEOTIDE SEQUENCE</scope>
</reference>